<keyword evidence="2" id="KW-0067">ATP-binding</keyword>
<proteinExistence type="predicted"/>
<protein>
    <recommendedName>
        <fullName evidence="4">Protein kinase domain-containing protein</fullName>
    </recommendedName>
</protein>
<dbReference type="EMBL" id="HBFX01056901">
    <property type="protein sequence ID" value="CAD8983244.1"/>
    <property type="molecule type" value="Transcribed_RNA"/>
</dbReference>
<dbReference type="AlphaFoldDB" id="A0A6U4NAK2"/>
<dbReference type="GO" id="GO:0004672">
    <property type="term" value="F:protein kinase activity"/>
    <property type="evidence" value="ECO:0007669"/>
    <property type="project" value="InterPro"/>
</dbReference>
<name>A0A6U4NAK2_HEMAN</name>
<evidence type="ECO:0000259" key="4">
    <source>
        <dbReference type="PROSITE" id="PS50011"/>
    </source>
</evidence>
<evidence type="ECO:0000256" key="3">
    <source>
        <dbReference type="SAM" id="MobiDB-lite"/>
    </source>
</evidence>
<dbReference type="PANTHER" id="PTHR24055">
    <property type="entry name" value="MITOGEN-ACTIVATED PROTEIN KINASE"/>
    <property type="match status" value="1"/>
</dbReference>
<keyword evidence="1" id="KW-0547">Nucleotide-binding</keyword>
<dbReference type="Pfam" id="PF00069">
    <property type="entry name" value="Pkinase"/>
    <property type="match status" value="1"/>
</dbReference>
<evidence type="ECO:0000256" key="2">
    <source>
        <dbReference type="ARBA" id="ARBA00022840"/>
    </source>
</evidence>
<gene>
    <name evidence="5" type="ORF">HAND00432_LOCUS34254</name>
</gene>
<accession>A0A6U4NAK2</accession>
<dbReference type="SUPFAM" id="SSF56112">
    <property type="entry name" value="Protein kinase-like (PK-like)"/>
    <property type="match status" value="1"/>
</dbReference>
<evidence type="ECO:0000256" key="1">
    <source>
        <dbReference type="ARBA" id="ARBA00022741"/>
    </source>
</evidence>
<organism evidence="5">
    <name type="scientific">Hemiselmis andersenii</name>
    <name type="common">Cryptophyte alga</name>
    <dbReference type="NCBI Taxonomy" id="464988"/>
    <lineage>
        <taxon>Eukaryota</taxon>
        <taxon>Cryptophyceae</taxon>
        <taxon>Cryptomonadales</taxon>
        <taxon>Hemiselmidaceae</taxon>
        <taxon>Hemiselmis</taxon>
    </lineage>
</organism>
<dbReference type="InterPro" id="IPR000719">
    <property type="entry name" value="Prot_kinase_dom"/>
</dbReference>
<dbReference type="InterPro" id="IPR050117">
    <property type="entry name" value="MAPK"/>
</dbReference>
<dbReference type="PROSITE" id="PS50011">
    <property type="entry name" value="PROTEIN_KINASE_DOM"/>
    <property type="match status" value="1"/>
</dbReference>
<feature type="domain" description="Protein kinase" evidence="4">
    <location>
        <begin position="1"/>
        <end position="255"/>
    </location>
</feature>
<reference evidence="5" key="1">
    <citation type="submission" date="2021-01" db="EMBL/GenBank/DDBJ databases">
        <authorList>
            <person name="Corre E."/>
            <person name="Pelletier E."/>
            <person name="Niang G."/>
            <person name="Scheremetjew M."/>
            <person name="Finn R."/>
            <person name="Kale V."/>
            <person name="Holt S."/>
            <person name="Cochrane G."/>
            <person name="Meng A."/>
            <person name="Brown T."/>
            <person name="Cohen L."/>
        </authorList>
    </citation>
    <scope>NUCLEOTIDE SEQUENCE</scope>
    <source>
        <strain evidence="5">CCMP644</strain>
    </source>
</reference>
<feature type="compositionally biased region" description="Low complexity" evidence="3">
    <location>
        <begin position="90"/>
        <end position="99"/>
    </location>
</feature>
<dbReference type="InterPro" id="IPR011009">
    <property type="entry name" value="Kinase-like_dom_sf"/>
</dbReference>
<sequence>MCRPGTEPFPQSCDTMDGVREALRSLLEGMDALHKAGGAHGRLNPSYLAGTSTPSDPCCLKRVVCPRGRVLVERSGEDWHVILPAHHPQAPCASSSSPPGCVRRGGEEGTDPSLWYRAPEEQVRSIEDVLCHSGARVPERSGRHSAASAADVWAVGCMLGEMVGDGPLFGMAETEFQLLSAHCDYTGYTYTSDEIEISSESRRSGAEEDGVQRDYSLRDLVPALCDCGYDLLSKMLCGDWRERITMAEALEHEFFTRCQCNFRVSPPPSVVVGAVHHAISNTQQESVYSSFVSDSDREGGPGLPAGLASLVQEHQIKKLGALKRARCSSPASLPPAKRERAM</sequence>
<evidence type="ECO:0000313" key="5">
    <source>
        <dbReference type="EMBL" id="CAD8983244.1"/>
    </source>
</evidence>
<dbReference type="GO" id="GO:0005524">
    <property type="term" value="F:ATP binding"/>
    <property type="evidence" value="ECO:0007669"/>
    <property type="project" value="UniProtKB-KW"/>
</dbReference>
<dbReference type="Gene3D" id="1.10.510.10">
    <property type="entry name" value="Transferase(Phosphotransferase) domain 1"/>
    <property type="match status" value="1"/>
</dbReference>
<feature type="region of interest" description="Disordered" evidence="3">
    <location>
        <begin position="90"/>
        <end position="113"/>
    </location>
</feature>